<dbReference type="GO" id="GO:0032259">
    <property type="term" value="P:methylation"/>
    <property type="evidence" value="ECO:0007669"/>
    <property type="project" value="UniProtKB-KW"/>
</dbReference>
<evidence type="ECO:0000256" key="7">
    <source>
        <dbReference type="ARBA" id="ARBA00022737"/>
    </source>
</evidence>
<dbReference type="InterPro" id="IPR036724">
    <property type="entry name" value="Cobalamin-bd_sf"/>
</dbReference>
<protein>
    <recommendedName>
        <fullName evidence="12">Methionine synthase</fullName>
    </recommendedName>
</protein>
<dbReference type="GO" id="GO:0046872">
    <property type="term" value="F:metal ion binding"/>
    <property type="evidence" value="ECO:0007669"/>
    <property type="project" value="UniProtKB-KW"/>
</dbReference>
<evidence type="ECO:0008006" key="12">
    <source>
        <dbReference type="Google" id="ProtNLM"/>
    </source>
</evidence>
<dbReference type="Pfam" id="PF00809">
    <property type="entry name" value="Pterin_bind"/>
    <property type="match status" value="1"/>
</dbReference>
<feature type="non-terminal residue" evidence="11">
    <location>
        <position position="289"/>
    </location>
</feature>
<evidence type="ECO:0000256" key="4">
    <source>
        <dbReference type="ARBA" id="ARBA00022679"/>
    </source>
</evidence>
<dbReference type="FunFam" id="1.10.1240.10:FF:000001">
    <property type="entry name" value="Methionine synthase"/>
    <property type="match status" value="1"/>
</dbReference>
<dbReference type="InterPro" id="IPR003759">
    <property type="entry name" value="Cbl-bd_cap"/>
</dbReference>
<evidence type="ECO:0000256" key="2">
    <source>
        <dbReference type="ARBA" id="ARBA00022603"/>
    </source>
</evidence>
<organism evidence="11">
    <name type="scientific">marine sediment metagenome</name>
    <dbReference type="NCBI Taxonomy" id="412755"/>
    <lineage>
        <taxon>unclassified sequences</taxon>
        <taxon>metagenomes</taxon>
        <taxon>ecological metagenomes</taxon>
    </lineage>
</organism>
<evidence type="ECO:0000256" key="5">
    <source>
        <dbReference type="ARBA" id="ARBA00022691"/>
    </source>
</evidence>
<evidence type="ECO:0000259" key="9">
    <source>
        <dbReference type="PROSITE" id="PS51332"/>
    </source>
</evidence>
<proteinExistence type="inferred from homology"/>
<dbReference type="Pfam" id="PF02310">
    <property type="entry name" value="B12-binding"/>
    <property type="match status" value="1"/>
</dbReference>
<keyword evidence="3" id="KW-0846">Cobalamin</keyword>
<feature type="domain" description="B12-binding N-terminal" evidence="10">
    <location>
        <begin position="109"/>
        <end position="203"/>
    </location>
</feature>
<keyword evidence="4" id="KW-0808">Transferase</keyword>
<keyword evidence="8" id="KW-0170">Cobalt</keyword>
<keyword evidence="6" id="KW-0479">Metal-binding</keyword>
<dbReference type="Gene3D" id="3.40.50.280">
    <property type="entry name" value="Cobalamin-binding domain"/>
    <property type="match status" value="1"/>
</dbReference>
<dbReference type="SUPFAM" id="SSF47644">
    <property type="entry name" value="Methionine synthase domain"/>
    <property type="match status" value="1"/>
</dbReference>
<dbReference type="GO" id="GO:0031419">
    <property type="term" value="F:cobalamin binding"/>
    <property type="evidence" value="ECO:0007669"/>
    <property type="project" value="UniProtKB-KW"/>
</dbReference>
<dbReference type="InterPro" id="IPR000489">
    <property type="entry name" value="Pterin-binding_dom"/>
</dbReference>
<evidence type="ECO:0000256" key="1">
    <source>
        <dbReference type="ARBA" id="ARBA00010398"/>
    </source>
</evidence>
<evidence type="ECO:0000259" key="10">
    <source>
        <dbReference type="PROSITE" id="PS51337"/>
    </source>
</evidence>
<dbReference type="PANTHER" id="PTHR45833">
    <property type="entry name" value="METHIONINE SYNTHASE"/>
    <property type="match status" value="1"/>
</dbReference>
<dbReference type="Gene3D" id="3.20.20.20">
    <property type="entry name" value="Dihydropteroate synthase-like"/>
    <property type="match status" value="1"/>
</dbReference>
<dbReference type="AlphaFoldDB" id="X1G1S0"/>
<keyword evidence="2" id="KW-0489">Methyltransferase</keyword>
<evidence type="ECO:0000313" key="11">
    <source>
        <dbReference type="EMBL" id="GAH51202.1"/>
    </source>
</evidence>
<evidence type="ECO:0000256" key="3">
    <source>
        <dbReference type="ARBA" id="ARBA00022628"/>
    </source>
</evidence>
<comment type="similarity">
    <text evidence="1">Belongs to the vitamin-B12 dependent methionine synthase family.</text>
</comment>
<dbReference type="InterPro" id="IPR011005">
    <property type="entry name" value="Dihydropteroate_synth-like_sf"/>
</dbReference>
<keyword evidence="5" id="KW-0949">S-adenosyl-L-methionine</keyword>
<dbReference type="InterPro" id="IPR006158">
    <property type="entry name" value="Cobalamin-bd"/>
</dbReference>
<name>X1G1S0_9ZZZZ</name>
<dbReference type="Gene3D" id="1.10.1240.10">
    <property type="entry name" value="Methionine synthase domain"/>
    <property type="match status" value="1"/>
</dbReference>
<keyword evidence="7" id="KW-0677">Repeat</keyword>
<comment type="caution">
    <text evidence="11">The sequence shown here is derived from an EMBL/GenBank/DDBJ whole genome shotgun (WGS) entry which is preliminary data.</text>
</comment>
<reference evidence="11" key="1">
    <citation type="journal article" date="2014" name="Front. Microbiol.">
        <title>High frequency of phylogenetically diverse reductive dehalogenase-homologous genes in deep subseafloor sedimentary metagenomes.</title>
        <authorList>
            <person name="Kawai M."/>
            <person name="Futagami T."/>
            <person name="Toyoda A."/>
            <person name="Takaki Y."/>
            <person name="Nishi S."/>
            <person name="Hori S."/>
            <person name="Arai W."/>
            <person name="Tsubouchi T."/>
            <person name="Morono Y."/>
            <person name="Uchiyama I."/>
            <person name="Ito T."/>
            <person name="Fujiyama A."/>
            <person name="Inagaki F."/>
            <person name="Takami H."/>
        </authorList>
    </citation>
    <scope>NUCLEOTIDE SEQUENCE</scope>
    <source>
        <strain evidence="11">Expedition CK06-06</strain>
    </source>
</reference>
<feature type="non-terminal residue" evidence="11">
    <location>
        <position position="1"/>
    </location>
</feature>
<dbReference type="GO" id="GO:0050667">
    <property type="term" value="P:homocysteine metabolic process"/>
    <property type="evidence" value="ECO:0007669"/>
    <property type="project" value="TreeGrafter"/>
</dbReference>
<dbReference type="PROSITE" id="PS51337">
    <property type="entry name" value="B12_BINDING_NTER"/>
    <property type="match status" value="1"/>
</dbReference>
<dbReference type="Pfam" id="PF02607">
    <property type="entry name" value="B12-binding_2"/>
    <property type="match status" value="1"/>
</dbReference>
<dbReference type="GO" id="GO:0046653">
    <property type="term" value="P:tetrahydrofolate metabolic process"/>
    <property type="evidence" value="ECO:0007669"/>
    <property type="project" value="TreeGrafter"/>
</dbReference>
<dbReference type="GO" id="GO:0005829">
    <property type="term" value="C:cytosol"/>
    <property type="evidence" value="ECO:0007669"/>
    <property type="project" value="TreeGrafter"/>
</dbReference>
<dbReference type="PROSITE" id="PS51332">
    <property type="entry name" value="B12_BINDING"/>
    <property type="match status" value="1"/>
</dbReference>
<gene>
    <name evidence="11" type="ORF">S03H2_31811</name>
</gene>
<dbReference type="SMART" id="SM01018">
    <property type="entry name" value="B12-binding_2"/>
    <property type="match status" value="1"/>
</dbReference>
<feature type="domain" description="B12-binding" evidence="9">
    <location>
        <begin position="208"/>
        <end position="289"/>
    </location>
</feature>
<accession>X1G1S0</accession>
<dbReference type="EMBL" id="BARU01019312">
    <property type="protein sequence ID" value="GAH51202.1"/>
    <property type="molecule type" value="Genomic_DNA"/>
</dbReference>
<evidence type="ECO:0000256" key="6">
    <source>
        <dbReference type="ARBA" id="ARBA00022723"/>
    </source>
</evidence>
<dbReference type="InterPro" id="IPR050554">
    <property type="entry name" value="Met_Synthase/Corrinoid"/>
</dbReference>
<dbReference type="PANTHER" id="PTHR45833:SF1">
    <property type="entry name" value="METHIONINE SYNTHASE"/>
    <property type="match status" value="1"/>
</dbReference>
<dbReference type="InterPro" id="IPR036594">
    <property type="entry name" value="Meth_synthase_dom"/>
</dbReference>
<dbReference type="SUPFAM" id="SSF51717">
    <property type="entry name" value="Dihydropteroate synthetase-like"/>
    <property type="match status" value="1"/>
</dbReference>
<dbReference type="SUPFAM" id="SSF52242">
    <property type="entry name" value="Cobalamin (vitamin B12)-binding domain"/>
    <property type="match status" value="1"/>
</dbReference>
<evidence type="ECO:0000256" key="8">
    <source>
        <dbReference type="ARBA" id="ARBA00023285"/>
    </source>
</evidence>
<sequence>AVDFIRATKWIKENLPHVYVSGGISNLSFSFRGNNLIREAMHSAFLYHAINAGLDMGIVNAGMLMVYDKIPKDLLERVEDVILNRRPDATERLVSFAQKPVNNEIIITQKSEWRKYPVNDRLTHSLIKGITDYIEKDVLEARKSFQKSIDIIDGPLMKGMNIVGDLFGSGKMFLPQVIKSARVMKKAVAVLMPYIEAETDPGKTANSAGKILLATVKGDVHDIGKNIVGIVLGCNNYEVVDLGVMVPSDKIISIAKEKDVSIIGLSGLISPSLEEMVHIAKEMEREGLD</sequence>
<dbReference type="GO" id="GO:0008705">
    <property type="term" value="F:methionine synthase activity"/>
    <property type="evidence" value="ECO:0007669"/>
    <property type="project" value="TreeGrafter"/>
</dbReference>